<feature type="domain" description="Galactosyltransferase C-terminal" evidence="2">
    <location>
        <begin position="180"/>
        <end position="243"/>
    </location>
</feature>
<dbReference type="RefSeq" id="WP_203905315.1">
    <property type="nucleotide sequence ID" value="NZ_BOPF01000057.1"/>
</dbReference>
<organism evidence="3 4">
    <name type="scientific">Virgisporangium aliadipatigenens</name>
    <dbReference type="NCBI Taxonomy" id="741659"/>
    <lineage>
        <taxon>Bacteria</taxon>
        <taxon>Bacillati</taxon>
        <taxon>Actinomycetota</taxon>
        <taxon>Actinomycetes</taxon>
        <taxon>Micromonosporales</taxon>
        <taxon>Micromonosporaceae</taxon>
        <taxon>Virgisporangium</taxon>
    </lineage>
</organism>
<dbReference type="Pfam" id="PF02709">
    <property type="entry name" value="Glyco_transf_7C"/>
    <property type="match status" value="1"/>
</dbReference>
<dbReference type="GO" id="GO:0016740">
    <property type="term" value="F:transferase activity"/>
    <property type="evidence" value="ECO:0007669"/>
    <property type="project" value="UniProtKB-KW"/>
</dbReference>
<evidence type="ECO:0000256" key="1">
    <source>
        <dbReference type="ARBA" id="ARBA00022679"/>
    </source>
</evidence>
<dbReference type="Gene3D" id="3.90.550.10">
    <property type="entry name" value="Spore Coat Polysaccharide Biosynthesis Protein SpsA, Chain A"/>
    <property type="match status" value="1"/>
</dbReference>
<sequence>MTDVSVVIPLFGTHRGRETLPVVCASWLAQSVPCEVVVAVADGPVPALPAGVRVIPADVSPAAPGLLRNVAAARARGSWFYLADADVRPVGVDFLERAKRLAGAGALAQPWMYRLLSDALEVDDDALDVFGHEKRCLLLRDAAGRPVPHPDERFVYDGDDLMVPLPEEVLRAAPPEQLRWRAAFHWGSMLLRREVFDAVGGYYDGYRGWGCEDDDLLAKVRAVTSVVTAWRAEPALRCLHFEHDGPYESAEFAANRAVLAGRIAAGVDSMIRADAAAWGKDDK</sequence>
<dbReference type="AlphaFoldDB" id="A0A8J3YU31"/>
<dbReference type="EMBL" id="BOPF01000057">
    <property type="protein sequence ID" value="GIJ51919.1"/>
    <property type="molecule type" value="Genomic_DNA"/>
</dbReference>
<dbReference type="Proteomes" id="UP000619260">
    <property type="component" value="Unassembled WGS sequence"/>
</dbReference>
<accession>A0A8J3YU31</accession>
<evidence type="ECO:0000313" key="3">
    <source>
        <dbReference type="EMBL" id="GIJ51919.1"/>
    </source>
</evidence>
<name>A0A8J3YU31_9ACTN</name>
<protein>
    <recommendedName>
        <fullName evidence="2">Galactosyltransferase C-terminal domain-containing protein</fullName>
    </recommendedName>
</protein>
<evidence type="ECO:0000259" key="2">
    <source>
        <dbReference type="Pfam" id="PF02709"/>
    </source>
</evidence>
<reference evidence="3" key="1">
    <citation type="submission" date="2021-01" db="EMBL/GenBank/DDBJ databases">
        <title>Whole genome shotgun sequence of Virgisporangium aliadipatigenens NBRC 105644.</title>
        <authorList>
            <person name="Komaki H."/>
            <person name="Tamura T."/>
        </authorList>
    </citation>
    <scope>NUCLEOTIDE SEQUENCE</scope>
    <source>
        <strain evidence="3">NBRC 105644</strain>
    </source>
</reference>
<proteinExistence type="predicted"/>
<keyword evidence="1" id="KW-0808">Transferase</keyword>
<comment type="caution">
    <text evidence="3">The sequence shown here is derived from an EMBL/GenBank/DDBJ whole genome shotgun (WGS) entry which is preliminary data.</text>
</comment>
<gene>
    <name evidence="3" type="ORF">Val02_88050</name>
</gene>
<dbReference type="InterPro" id="IPR027791">
    <property type="entry name" value="Galactosyl_T_C"/>
</dbReference>
<dbReference type="SUPFAM" id="SSF53448">
    <property type="entry name" value="Nucleotide-diphospho-sugar transferases"/>
    <property type="match status" value="1"/>
</dbReference>
<keyword evidence="4" id="KW-1185">Reference proteome</keyword>
<dbReference type="InterPro" id="IPR029044">
    <property type="entry name" value="Nucleotide-diphossugar_trans"/>
</dbReference>
<evidence type="ECO:0000313" key="4">
    <source>
        <dbReference type="Proteomes" id="UP000619260"/>
    </source>
</evidence>